<evidence type="ECO:0000256" key="5">
    <source>
        <dbReference type="ARBA" id="ARBA00022448"/>
    </source>
</evidence>
<dbReference type="GO" id="GO:0034727">
    <property type="term" value="P:piecemeal microautophagy of the nucleus"/>
    <property type="evidence" value="ECO:0007669"/>
    <property type="project" value="TreeGrafter"/>
</dbReference>
<dbReference type="GO" id="GO:0034045">
    <property type="term" value="C:phagophore assembly site membrane"/>
    <property type="evidence" value="ECO:0007669"/>
    <property type="project" value="UniProtKB-SubCell"/>
</dbReference>
<dbReference type="GO" id="GO:0000422">
    <property type="term" value="P:autophagy of mitochondrion"/>
    <property type="evidence" value="ECO:0007669"/>
    <property type="project" value="TreeGrafter"/>
</dbReference>
<evidence type="ECO:0000256" key="6">
    <source>
        <dbReference type="ARBA" id="ARBA00022824"/>
    </source>
</evidence>
<keyword evidence="8" id="KW-0445">Lipid transport</keyword>
<feature type="compositionally biased region" description="Basic and acidic residues" evidence="12">
    <location>
        <begin position="231"/>
        <end position="246"/>
    </location>
</feature>
<feature type="region of interest" description="Disordered" evidence="12">
    <location>
        <begin position="1166"/>
        <end position="1216"/>
    </location>
</feature>
<dbReference type="Pfam" id="PF13329">
    <property type="entry name" value="ATG2_CAD"/>
    <property type="match status" value="2"/>
</dbReference>
<reference evidence="13 14" key="1">
    <citation type="journal article" date="2010" name="Science">
        <title>Plasticity of animal genome architecture unmasked by rapid evolution of a pelagic tunicate.</title>
        <authorList>
            <person name="Denoeud F."/>
            <person name="Henriet S."/>
            <person name="Mungpakdee S."/>
            <person name="Aury J.M."/>
            <person name="Da Silva C."/>
            <person name="Brinkmann H."/>
            <person name="Mikhaleva J."/>
            <person name="Olsen L.C."/>
            <person name="Jubin C."/>
            <person name="Canestro C."/>
            <person name="Bouquet J.M."/>
            <person name="Danks G."/>
            <person name="Poulain J."/>
            <person name="Campsteijn C."/>
            <person name="Adamski M."/>
            <person name="Cross I."/>
            <person name="Yadetie F."/>
            <person name="Muffato M."/>
            <person name="Louis A."/>
            <person name="Butcher S."/>
            <person name="Tsagkogeorga G."/>
            <person name="Konrad A."/>
            <person name="Singh S."/>
            <person name="Jensen M.F."/>
            <person name="Cong E.H."/>
            <person name="Eikeseth-Otteraa H."/>
            <person name="Noel B."/>
            <person name="Anthouard V."/>
            <person name="Porcel B.M."/>
            <person name="Kachouri-Lafond R."/>
            <person name="Nishino A."/>
            <person name="Ugolini M."/>
            <person name="Chourrout P."/>
            <person name="Nishida H."/>
            <person name="Aasland R."/>
            <person name="Huzurbazar S."/>
            <person name="Westhof E."/>
            <person name="Delsuc F."/>
            <person name="Lehrach H."/>
            <person name="Reinhardt R."/>
            <person name="Weissenbach J."/>
            <person name="Roy S.W."/>
            <person name="Artiguenave F."/>
            <person name="Postlethwait J.H."/>
            <person name="Manak J.R."/>
            <person name="Thompson E.M."/>
            <person name="Jaillon O."/>
            <person name="Du Pasquier L."/>
            <person name="Boudinot P."/>
            <person name="Liberles D.A."/>
            <person name="Volff J.N."/>
            <person name="Philippe H."/>
            <person name="Lenhard B."/>
            <person name="Roest Crollius H."/>
            <person name="Wincker P."/>
            <person name="Chourrout D."/>
        </authorList>
    </citation>
    <scope>NUCLEOTIDE SEQUENCE [LARGE SCALE GENOMIC DNA]</scope>
</reference>
<organism evidence="13 14">
    <name type="scientific">Oikopleura dioica</name>
    <name type="common">Tunicate</name>
    <dbReference type="NCBI Taxonomy" id="34765"/>
    <lineage>
        <taxon>Eukaryota</taxon>
        <taxon>Metazoa</taxon>
        <taxon>Chordata</taxon>
        <taxon>Tunicata</taxon>
        <taxon>Appendicularia</taxon>
        <taxon>Copelata</taxon>
        <taxon>Oikopleuridae</taxon>
        <taxon>Oikopleura</taxon>
    </lineage>
</organism>
<feature type="compositionally biased region" description="Low complexity" evidence="12">
    <location>
        <begin position="378"/>
        <end position="389"/>
    </location>
</feature>
<keyword evidence="5" id="KW-0813">Transport</keyword>
<dbReference type="Proteomes" id="UP000001307">
    <property type="component" value="Unassembled WGS sequence"/>
</dbReference>
<dbReference type="GO" id="GO:0006869">
    <property type="term" value="P:lipid transport"/>
    <property type="evidence" value="ECO:0007669"/>
    <property type="project" value="UniProtKB-KW"/>
</dbReference>
<dbReference type="PANTHER" id="PTHR13190:SF1">
    <property type="entry name" value="AUTOPHAGY-RELATED 2, ISOFORM A"/>
    <property type="match status" value="1"/>
</dbReference>
<dbReference type="GO" id="GO:0032266">
    <property type="term" value="F:phosphatidylinositol-3-phosphate binding"/>
    <property type="evidence" value="ECO:0007669"/>
    <property type="project" value="TreeGrafter"/>
</dbReference>
<dbReference type="GO" id="GO:0061908">
    <property type="term" value="C:phagophore"/>
    <property type="evidence" value="ECO:0007669"/>
    <property type="project" value="TreeGrafter"/>
</dbReference>
<dbReference type="GO" id="GO:0000045">
    <property type="term" value="P:autophagosome assembly"/>
    <property type="evidence" value="ECO:0007669"/>
    <property type="project" value="TreeGrafter"/>
</dbReference>
<dbReference type="OrthoDB" id="18982at2759"/>
<dbReference type="FunCoup" id="E4WZ09">
    <property type="interactions" value="169"/>
</dbReference>
<dbReference type="InterPro" id="IPR026849">
    <property type="entry name" value="ATG2"/>
</dbReference>
<evidence type="ECO:0000256" key="9">
    <source>
        <dbReference type="ARBA" id="ARBA00023136"/>
    </source>
</evidence>
<keyword evidence="6" id="KW-0256">Endoplasmic reticulum</keyword>
<feature type="region of interest" description="Disordered" evidence="12">
    <location>
        <begin position="378"/>
        <end position="400"/>
    </location>
</feature>
<dbReference type="GO" id="GO:0005789">
    <property type="term" value="C:endoplasmic reticulum membrane"/>
    <property type="evidence" value="ECO:0007669"/>
    <property type="project" value="UniProtKB-SubCell"/>
</dbReference>
<keyword evidence="14" id="KW-1185">Reference proteome</keyword>
<comment type="catalytic activity">
    <reaction evidence="10">
        <text>a 1,2-diacyl-sn-glycero-3-phospho-L-serine(in) = a 1,2-diacyl-sn-glycero-3-phospho-L-serine(out)</text>
        <dbReference type="Rhea" id="RHEA:38663"/>
        <dbReference type="ChEBI" id="CHEBI:57262"/>
    </reaction>
</comment>
<evidence type="ECO:0000256" key="1">
    <source>
        <dbReference type="ARBA" id="ARBA00004406"/>
    </source>
</evidence>
<gene>
    <name evidence="13" type="ORF">GSOID_T00013155001</name>
</gene>
<evidence type="ECO:0000256" key="10">
    <source>
        <dbReference type="ARBA" id="ARBA00024479"/>
    </source>
</evidence>
<dbReference type="InParanoid" id="E4WZ09"/>
<dbReference type="GO" id="GO:0061723">
    <property type="term" value="P:glycophagy"/>
    <property type="evidence" value="ECO:0007669"/>
    <property type="project" value="TreeGrafter"/>
</dbReference>
<feature type="region of interest" description="Disordered" evidence="12">
    <location>
        <begin position="850"/>
        <end position="869"/>
    </location>
</feature>
<evidence type="ECO:0000256" key="4">
    <source>
        <dbReference type="ARBA" id="ARBA00018070"/>
    </source>
</evidence>
<evidence type="ECO:0000256" key="7">
    <source>
        <dbReference type="ARBA" id="ARBA00023006"/>
    </source>
</evidence>
<dbReference type="GO" id="GO:0061709">
    <property type="term" value="P:reticulophagy"/>
    <property type="evidence" value="ECO:0007669"/>
    <property type="project" value="TreeGrafter"/>
</dbReference>
<evidence type="ECO:0000313" key="14">
    <source>
        <dbReference type="Proteomes" id="UP000001307"/>
    </source>
</evidence>
<name>E4WZ09_OIKDI</name>
<feature type="compositionally biased region" description="Low complexity" evidence="12">
    <location>
        <begin position="1169"/>
        <end position="1181"/>
    </location>
</feature>
<accession>E4WZ09</accession>
<comment type="similarity">
    <text evidence="3">Belongs to the ATG2 family.</text>
</comment>
<comment type="subcellular location">
    <subcellularLocation>
        <location evidence="1">Endoplasmic reticulum membrane</location>
        <topology evidence="1">Peripheral membrane protein</topology>
    </subcellularLocation>
    <subcellularLocation>
        <location evidence="2">Preautophagosomal structure membrane</location>
        <topology evidence="2">Peripheral membrane protein</topology>
    </subcellularLocation>
</comment>
<protein>
    <recommendedName>
        <fullName evidence="4">Autophagy-related protein 2</fullName>
    </recommendedName>
</protein>
<dbReference type="PANTHER" id="PTHR13190">
    <property type="entry name" value="AUTOPHAGY-RELATED 2, ISOFORM A"/>
    <property type="match status" value="1"/>
</dbReference>
<dbReference type="EMBL" id="FN653019">
    <property type="protein sequence ID" value="CBY22404.1"/>
    <property type="molecule type" value="Genomic_DNA"/>
</dbReference>
<proteinExistence type="inferred from homology"/>
<dbReference type="GO" id="GO:0043495">
    <property type="term" value="F:protein-membrane adaptor activity"/>
    <property type="evidence" value="ECO:0007669"/>
    <property type="project" value="TreeGrafter"/>
</dbReference>
<keyword evidence="9" id="KW-0472">Membrane</keyword>
<evidence type="ECO:0000313" key="13">
    <source>
        <dbReference type="EMBL" id="CBY22404.1"/>
    </source>
</evidence>
<evidence type="ECO:0000256" key="3">
    <source>
        <dbReference type="ARBA" id="ARBA00009714"/>
    </source>
</evidence>
<evidence type="ECO:0000256" key="12">
    <source>
        <dbReference type="SAM" id="MobiDB-lite"/>
    </source>
</evidence>
<feature type="compositionally biased region" description="Low complexity" evidence="12">
    <location>
        <begin position="1200"/>
        <end position="1216"/>
    </location>
</feature>
<keyword evidence="7" id="KW-0072">Autophagy</keyword>
<evidence type="ECO:0000256" key="2">
    <source>
        <dbReference type="ARBA" id="ARBA00004623"/>
    </source>
</evidence>
<comment type="catalytic activity">
    <reaction evidence="11">
        <text>a 1,2-diacyl-sn-glycero-3-phosphoethanolamine(in) = a 1,2-diacyl-sn-glycero-3-phosphoethanolamine(out)</text>
        <dbReference type="Rhea" id="RHEA:38895"/>
        <dbReference type="ChEBI" id="CHEBI:64612"/>
    </reaction>
</comment>
<evidence type="ECO:0000256" key="11">
    <source>
        <dbReference type="ARBA" id="ARBA00024615"/>
    </source>
</evidence>
<sequence>MLEWFPWPESIKKRGCRYILQHYLGDFLQERIRLEQLSVDLYNGTGSVSNLNLDLSSLNDQLASVGVPIEVLDGFVRNIKVEIPWSNLMKDSCTLTLRGLELTIQMAEEVPTMQGMCESLFQTACTMTTSIEIAEKVVQDTEEDTEGLDSLAQYIENILARVKVCLYDTVLRVERGKEENLTRMEIRIKKIEYSDEQNDGKDDTFEEEGQASIYMKKVSLSGATFWHDKKKPGDSEKGDSPVRSKSPDPFALIGEIMGTQEVRVRIQPRTGVNAPKLWLDANFQPFCFFVSPSQVHSVLDLVNELTQNSQKTQKGHQNSRPIHVDEFGKIEEQVFEDVDQNSDTDEEKPMHFQPGSQEPQFYSMYGSGVTSVAPSMASSQMTASGSSTASGGGRRNNFLTNQVDPNYGGYQYSFKVSSLSITVLHNDPVSDFKMREMAQEHFEKMRELQSFGLVNRSMGDIASEIHNMSKSDRLTIFAFPLSGSVQQSGLTGYQREALQLHAQMGQLWIWEHLYNGSVLAPDQQKEGLQIPILKFRQDMHKSLLESLPEYGYCVRVNISQTRSRSSLRLELGRADFEFDPSIIDRISRVLSYQPPQTGRRRDPQSHDSLIADLSRPDQRKLSMEINVSAQDLSLKLRIPIPDRRDELHRAPWYQRRVRDEILKVDLHSLTVSISKANSVNLSIKDVQLFFLNDEWDLSTPPCIQISSNDDGRTIVFPSILVETKPAASKIAQSMYSSFHQYAQSSPQTPFSSQRTSYGDENYRQSVEAPANAAELEKFRRNLYDSSLTFVKLSFPKVRIDLLSNKFYEKLFNRLAWDLAMWKPVTVASPAEVHAPKQVFFDLDTDEDDGELPAVHRSNKGTPLPGSTQPTPIAIELDIEDGEVVLNCRQTNNSPGPEIHIDISSFKLIFAGKYLSGVADYIYISAQTLTIKHRPDQCAEFTAWVYPKFEEKSGYFHRQRESENESDPMLKVSLKLENEEDQRNLAHYTVAVGVSNTSVRYRMVKPGQAPWEHLGVLFNVQEELPVGYEPPAYVTSLHVSLKDIYLDYRPLYTSECAVLSVDSFTLSTVLRPNSNKVLLSMIGEYIAVHMTRRQLGEGQRNIDLKNDCYSKLLVAKLLEVSVRIDPDSEVKSDVSLRGDISLETCADSFTYLNRLIQYVAEEGDFKPDFESSSGETSNSTSSVIQNRSRRTSDTPAPSGCTPEPTVSTPTSSMTSSTPLVKAEFQSDLLDALEDDDFLIETKSRTSELRKHKEMEDSVELNDEDFDDFVDLEAEPGIGFLKNKSKPSIRYFDEFKIKENHFRVPHERKDLLCPPKDMPAPASLLRISELNFNWQMFAGSDFPISLQSGDFTRMDRTMHQVHVPKVYSAREKITMVQLMVKKFKLRHDVYEDKLYRQRLAATIEELEIVDHVTTSQFNKLLSRDRHLYDPNMNPSIIVKFLLLNPEQQNDSVSQDAKVRVSIQPIKINLDQDTAVHLYKFFNELSQFALQDEMMLPRDSQPASEDCPEVPFEAKPEIFFKEVNFSPDLSIRIDYQGKRVETSEYGTILGLLIGLGQLNCSQVTLKRYLNRNGVLGQERLLTNIFTDWGTDIKRNQIPKILGGVGPLHSVRQLLSGFVELFNAPVEAYKRDGRVLRGVKRGASAFSNSTAVAALELSSKFFDWIDFTASFTHDFVSSNNIQSPKDQRRKPTDLREGISNAYGVVHDGLKQQYKEVGKNIGDGWHQRGFAGAVGSAVSSVPATLVKPVVLAAKASKNALDGARNTIKPKAMQDDLDKYKY</sequence>
<evidence type="ECO:0000256" key="8">
    <source>
        <dbReference type="ARBA" id="ARBA00023055"/>
    </source>
</evidence>
<feature type="region of interest" description="Disordered" evidence="12">
    <location>
        <begin position="227"/>
        <end position="249"/>
    </location>
</feature>